<proteinExistence type="inferred from homology"/>
<protein>
    <recommendedName>
        <fullName evidence="12">Membrane protein insertase YidC</fullName>
    </recommendedName>
    <alternativeName>
        <fullName evidence="12">Foldase YidC</fullName>
    </alternativeName>
    <alternativeName>
        <fullName evidence="12">Membrane integrase YidC</fullName>
    </alternativeName>
    <alternativeName>
        <fullName evidence="12">Membrane protein YidC</fullName>
    </alternativeName>
</protein>
<dbReference type="OrthoDB" id="9780552at2"/>
<dbReference type="AlphaFoldDB" id="A0A1G8DDV6"/>
<dbReference type="EMBL" id="CP080764">
    <property type="protein sequence ID" value="QYY42809.1"/>
    <property type="molecule type" value="Genomic_DNA"/>
</dbReference>
<dbReference type="InterPro" id="IPR001708">
    <property type="entry name" value="YidC/ALB3/OXA1/COX18"/>
</dbReference>
<feature type="chain" id="PRO_5038420302" description="Membrane protein insertase YidC" evidence="13">
    <location>
        <begin position="25"/>
        <end position="254"/>
    </location>
</feature>
<evidence type="ECO:0000313" key="17">
    <source>
        <dbReference type="Proteomes" id="UP000198956"/>
    </source>
</evidence>
<dbReference type="GeneID" id="97143416"/>
<dbReference type="GO" id="GO:0051205">
    <property type="term" value="P:protein insertion into membrane"/>
    <property type="evidence" value="ECO:0007669"/>
    <property type="project" value="TreeGrafter"/>
</dbReference>
<dbReference type="PROSITE" id="PS51257">
    <property type="entry name" value="PROKAR_LIPOPROTEIN"/>
    <property type="match status" value="1"/>
</dbReference>
<evidence type="ECO:0000256" key="11">
    <source>
        <dbReference type="ARBA" id="ARBA00023288"/>
    </source>
</evidence>
<keyword evidence="9" id="KW-0564">Palmitate</keyword>
<feature type="transmembrane region" description="Helical" evidence="12">
    <location>
        <begin position="63"/>
        <end position="83"/>
    </location>
</feature>
<dbReference type="PANTHER" id="PTHR12428:SF65">
    <property type="entry name" value="CYTOCHROME C OXIDASE ASSEMBLY PROTEIN COX18, MITOCHONDRIAL"/>
    <property type="match status" value="1"/>
</dbReference>
<evidence type="ECO:0000256" key="8">
    <source>
        <dbReference type="ARBA" id="ARBA00023136"/>
    </source>
</evidence>
<evidence type="ECO:0000256" key="7">
    <source>
        <dbReference type="ARBA" id="ARBA00022989"/>
    </source>
</evidence>
<comment type="function">
    <text evidence="12">Required for the insertion and/or proper folding and/or complex formation of integral membrane proteins into the membrane. Involved in integration of membrane proteins that insert both dependently and independently of the Sec translocase complex, as well as at least some lipoproteins.</text>
</comment>
<evidence type="ECO:0000256" key="4">
    <source>
        <dbReference type="ARBA" id="ARBA00022692"/>
    </source>
</evidence>
<keyword evidence="6 12" id="KW-0653">Protein transport</keyword>
<dbReference type="RefSeq" id="WP_057897225.1">
    <property type="nucleotide sequence ID" value="NZ_CP080764.1"/>
</dbReference>
<dbReference type="InterPro" id="IPR047196">
    <property type="entry name" value="YidC_ALB_C"/>
</dbReference>
<reference evidence="15 18" key="2">
    <citation type="submission" date="2021-08" db="EMBL/GenBank/DDBJ databases">
        <title>Complete genome sequence of the strain Aneurinibacillus thermoaerophilus CCM 8960.</title>
        <authorList>
            <person name="Musilova J."/>
            <person name="Kourilova X."/>
            <person name="Pernicova I."/>
            <person name="Bezdicek M."/>
            <person name="Lengerova M."/>
            <person name="Obruca S."/>
            <person name="Sedlar K."/>
        </authorList>
    </citation>
    <scope>NUCLEOTIDE SEQUENCE [LARGE SCALE GENOMIC DNA]</scope>
    <source>
        <strain evidence="15 18">CCM 8960</strain>
    </source>
</reference>
<evidence type="ECO:0000256" key="6">
    <source>
        <dbReference type="ARBA" id="ARBA00022927"/>
    </source>
</evidence>
<name>A0A1G8DDV6_ANETH</name>
<evidence type="ECO:0000256" key="10">
    <source>
        <dbReference type="ARBA" id="ARBA00023186"/>
    </source>
</evidence>
<dbReference type="GO" id="GO:0005886">
    <property type="term" value="C:plasma membrane"/>
    <property type="evidence" value="ECO:0007669"/>
    <property type="project" value="UniProtKB-SubCell"/>
</dbReference>
<dbReference type="InterPro" id="IPR028055">
    <property type="entry name" value="YidC/Oxa/ALB_C"/>
</dbReference>
<dbReference type="Pfam" id="PF02096">
    <property type="entry name" value="60KD_IMP"/>
    <property type="match status" value="1"/>
</dbReference>
<dbReference type="Proteomes" id="UP000198956">
    <property type="component" value="Unassembled WGS sequence"/>
</dbReference>
<keyword evidence="5 12" id="KW-0732">Signal</keyword>
<evidence type="ECO:0000256" key="3">
    <source>
        <dbReference type="ARBA" id="ARBA00022475"/>
    </source>
</evidence>
<evidence type="ECO:0000313" key="16">
    <source>
        <dbReference type="EMBL" id="SDH55875.1"/>
    </source>
</evidence>
<dbReference type="GO" id="GO:0015031">
    <property type="term" value="P:protein transport"/>
    <property type="evidence" value="ECO:0007669"/>
    <property type="project" value="UniProtKB-KW"/>
</dbReference>
<feature type="domain" description="Membrane insertase YidC/Oxa/ALB C-terminal" evidence="14">
    <location>
        <begin position="63"/>
        <end position="244"/>
    </location>
</feature>
<accession>A0A1G8DDV6</accession>
<evidence type="ECO:0000259" key="14">
    <source>
        <dbReference type="Pfam" id="PF02096"/>
    </source>
</evidence>
<gene>
    <name evidence="12 15" type="primary">yidC</name>
    <name evidence="15" type="ORF">K3F53_18715</name>
    <name evidence="16" type="ORF">SAMN04489735_103234</name>
</gene>
<comment type="similarity">
    <text evidence="12">Belongs to the OXA1/ALB3/YidC family. Type 2 subfamily.</text>
</comment>
<evidence type="ECO:0000256" key="5">
    <source>
        <dbReference type="ARBA" id="ARBA00022729"/>
    </source>
</evidence>
<feature type="transmembrane region" description="Helical" evidence="12">
    <location>
        <begin position="205"/>
        <end position="230"/>
    </location>
</feature>
<dbReference type="InterPro" id="IPR023060">
    <property type="entry name" value="YidC/YidC1/YidC2_Firmicutes"/>
</dbReference>
<dbReference type="EMBL" id="FNDE01000032">
    <property type="protein sequence ID" value="SDH55875.1"/>
    <property type="molecule type" value="Genomic_DNA"/>
</dbReference>
<evidence type="ECO:0000313" key="15">
    <source>
        <dbReference type="EMBL" id="QYY42809.1"/>
    </source>
</evidence>
<evidence type="ECO:0000256" key="2">
    <source>
        <dbReference type="ARBA" id="ARBA00022448"/>
    </source>
</evidence>
<reference evidence="16 17" key="1">
    <citation type="submission" date="2016-10" db="EMBL/GenBank/DDBJ databases">
        <authorList>
            <person name="de Groot N.N."/>
        </authorList>
    </citation>
    <scope>NUCLEOTIDE SEQUENCE [LARGE SCALE GENOMIC DNA]</scope>
    <source>
        <strain evidence="16 17">L 420-91</strain>
    </source>
</reference>
<keyword evidence="8 12" id="KW-0472">Membrane</keyword>
<keyword evidence="3 12" id="KW-1003">Cell membrane</keyword>
<evidence type="ECO:0000256" key="13">
    <source>
        <dbReference type="SAM" id="SignalP"/>
    </source>
</evidence>
<keyword evidence="2 12" id="KW-0813">Transport</keyword>
<organism evidence="16 17">
    <name type="scientific">Aneurinibacillus thermoaerophilus</name>
    <dbReference type="NCBI Taxonomy" id="143495"/>
    <lineage>
        <taxon>Bacteria</taxon>
        <taxon>Bacillati</taxon>
        <taxon>Bacillota</taxon>
        <taxon>Bacilli</taxon>
        <taxon>Bacillales</taxon>
        <taxon>Paenibacillaceae</taxon>
        <taxon>Aneurinibacillus group</taxon>
        <taxon>Aneurinibacillus</taxon>
    </lineage>
</organism>
<dbReference type="GO" id="GO:0032977">
    <property type="term" value="F:membrane insertase activity"/>
    <property type="evidence" value="ECO:0007669"/>
    <property type="project" value="InterPro"/>
</dbReference>
<feature type="signal peptide" evidence="13">
    <location>
        <begin position="1"/>
        <end position="24"/>
    </location>
</feature>
<keyword evidence="7 12" id="KW-1133">Transmembrane helix</keyword>
<feature type="transmembrane region" description="Helical" evidence="12">
    <location>
        <begin position="126"/>
        <end position="149"/>
    </location>
</feature>
<dbReference type="CDD" id="cd20070">
    <property type="entry name" value="5TM_YidC_Alb3"/>
    <property type="match status" value="1"/>
</dbReference>
<sequence>MLPKRLKLALLFALIAVFSAGCTAANPNHPLPIDPNRGIWDKFFVYPLSWLLQESAALASGNYGIAILIVTIIVRVAILPLMIKQMKSSKKMQELQPEMMKLRDRFKNDPQRYQQEMMKLYQTHQINPLSGCLPILIQMPILLAFYHAIIRTGEIRSHSFLWLQLGAKDPYFILPIIAAITTYLQQWMMMRNNAAAAENPQMKMMLYLMPVMILVISMTLPSALSLYWVYGNIFTIVQTYFLYRDTAPKGGTAK</sequence>
<dbReference type="PRINTS" id="PR00701">
    <property type="entry name" value="60KDINNERMP"/>
</dbReference>
<evidence type="ECO:0000256" key="1">
    <source>
        <dbReference type="ARBA" id="ARBA00004651"/>
    </source>
</evidence>
<dbReference type="Proteomes" id="UP000826616">
    <property type="component" value="Chromosome"/>
</dbReference>
<keyword evidence="18" id="KW-1185">Reference proteome</keyword>
<evidence type="ECO:0000256" key="9">
    <source>
        <dbReference type="ARBA" id="ARBA00023139"/>
    </source>
</evidence>
<keyword evidence="10 12" id="KW-0143">Chaperone</keyword>
<dbReference type="PANTHER" id="PTHR12428">
    <property type="entry name" value="OXA1"/>
    <property type="match status" value="1"/>
</dbReference>
<evidence type="ECO:0000256" key="12">
    <source>
        <dbReference type="HAMAP-Rule" id="MF_01811"/>
    </source>
</evidence>
<comment type="subcellular location">
    <subcellularLocation>
        <location evidence="1 12">Cell membrane</location>
        <topology evidence="1 12">Multi-pass membrane protein</topology>
    </subcellularLocation>
</comment>
<keyword evidence="4 12" id="KW-0812">Transmembrane</keyword>
<dbReference type="NCBIfam" id="TIGR03592">
    <property type="entry name" value="yidC_oxa1_cterm"/>
    <property type="match status" value="1"/>
</dbReference>
<dbReference type="HAMAP" id="MF_01811">
    <property type="entry name" value="YidC_type2"/>
    <property type="match status" value="1"/>
</dbReference>
<evidence type="ECO:0000313" key="18">
    <source>
        <dbReference type="Proteomes" id="UP000826616"/>
    </source>
</evidence>
<keyword evidence="11 12" id="KW-0449">Lipoprotein</keyword>
<feature type="transmembrane region" description="Helical" evidence="12">
    <location>
        <begin position="161"/>
        <end position="184"/>
    </location>
</feature>